<feature type="transmembrane region" description="Helical" evidence="7">
    <location>
        <begin position="15"/>
        <end position="37"/>
    </location>
</feature>
<evidence type="ECO:0000256" key="3">
    <source>
        <dbReference type="ARBA" id="ARBA00022989"/>
    </source>
</evidence>
<dbReference type="GO" id="GO:0016020">
    <property type="term" value="C:membrane"/>
    <property type="evidence" value="ECO:0007669"/>
    <property type="project" value="UniProtKB-SubCell"/>
</dbReference>
<gene>
    <name evidence="9" type="ORF">CC80DRAFT_590173</name>
</gene>
<evidence type="ECO:0000256" key="7">
    <source>
        <dbReference type="SAM" id="Phobius"/>
    </source>
</evidence>
<evidence type="ECO:0000259" key="8">
    <source>
        <dbReference type="Pfam" id="PF20684"/>
    </source>
</evidence>
<keyword evidence="4 7" id="KW-0472">Membrane</keyword>
<feature type="domain" description="Rhodopsin" evidence="8">
    <location>
        <begin position="33"/>
        <end position="266"/>
    </location>
</feature>
<feature type="transmembrane region" description="Helical" evidence="7">
    <location>
        <begin position="49"/>
        <end position="72"/>
    </location>
</feature>
<comment type="similarity">
    <text evidence="5">Belongs to the SAT4 family.</text>
</comment>
<dbReference type="PANTHER" id="PTHR33048:SF162">
    <property type="entry name" value="SATRATOXIN BIOSYNTHESIS SC1 CLUSTER PROTEIN 4"/>
    <property type="match status" value="1"/>
</dbReference>
<sequence length="355" mass="39504">MPNVMRRDGPEYNKGLLAIIWLMTSAASIALCLRLYARYQRFKRLYWDDFFVILAWILLVPLAAQATVSYSNPATLDSGQGNLFLSRPVTQSLSYTALWCIKLSFLIFFRRIGACALPKLKRYFTAVLCITILAYCSIWTINPYGCWAKHGIARCERDHDVKVMRPVALGIATGLVVMTDCLIIAIPFVLLSNVRKIPMKKKLLLYSLFSVEVITVIVAIVRCVIATLGMQSDADLRVAMLLFLTHLEASIAIIVACVASLRSLFTQEDQSRSGTNATPKLQAIRVKGKRIGPPLSVRSIPLTAFSSNSHKENDEMTVPLSQFSAPPSRTPSPGLHRPREGGYAAKEYGHLQVPR</sequence>
<evidence type="ECO:0000256" key="6">
    <source>
        <dbReference type="SAM" id="MobiDB-lite"/>
    </source>
</evidence>
<evidence type="ECO:0000256" key="4">
    <source>
        <dbReference type="ARBA" id="ARBA00023136"/>
    </source>
</evidence>
<name>A0A6A5UIF6_9PLEO</name>
<evidence type="ECO:0000256" key="2">
    <source>
        <dbReference type="ARBA" id="ARBA00022692"/>
    </source>
</evidence>
<feature type="region of interest" description="Disordered" evidence="6">
    <location>
        <begin position="308"/>
        <end position="355"/>
    </location>
</feature>
<evidence type="ECO:0000256" key="1">
    <source>
        <dbReference type="ARBA" id="ARBA00004141"/>
    </source>
</evidence>
<dbReference type="AlphaFoldDB" id="A0A6A5UIF6"/>
<proteinExistence type="inferred from homology"/>
<evidence type="ECO:0000313" key="9">
    <source>
        <dbReference type="EMBL" id="KAF1960847.1"/>
    </source>
</evidence>
<dbReference type="EMBL" id="ML976982">
    <property type="protein sequence ID" value="KAF1960847.1"/>
    <property type="molecule type" value="Genomic_DNA"/>
</dbReference>
<dbReference type="InterPro" id="IPR052337">
    <property type="entry name" value="SAT4-like"/>
</dbReference>
<keyword evidence="3 7" id="KW-1133">Transmembrane helix</keyword>
<dbReference type="InterPro" id="IPR049326">
    <property type="entry name" value="Rhodopsin_dom_fungi"/>
</dbReference>
<evidence type="ECO:0000313" key="10">
    <source>
        <dbReference type="Proteomes" id="UP000800035"/>
    </source>
</evidence>
<reference evidence="9" key="1">
    <citation type="journal article" date="2020" name="Stud. Mycol.">
        <title>101 Dothideomycetes genomes: a test case for predicting lifestyles and emergence of pathogens.</title>
        <authorList>
            <person name="Haridas S."/>
            <person name="Albert R."/>
            <person name="Binder M."/>
            <person name="Bloem J."/>
            <person name="Labutti K."/>
            <person name="Salamov A."/>
            <person name="Andreopoulos B."/>
            <person name="Baker S."/>
            <person name="Barry K."/>
            <person name="Bills G."/>
            <person name="Bluhm B."/>
            <person name="Cannon C."/>
            <person name="Castanera R."/>
            <person name="Culley D."/>
            <person name="Daum C."/>
            <person name="Ezra D."/>
            <person name="Gonzalez J."/>
            <person name="Henrissat B."/>
            <person name="Kuo A."/>
            <person name="Liang C."/>
            <person name="Lipzen A."/>
            <person name="Lutzoni F."/>
            <person name="Magnuson J."/>
            <person name="Mondo S."/>
            <person name="Nolan M."/>
            <person name="Ohm R."/>
            <person name="Pangilinan J."/>
            <person name="Park H.-J."/>
            <person name="Ramirez L."/>
            <person name="Alfaro M."/>
            <person name="Sun H."/>
            <person name="Tritt A."/>
            <person name="Yoshinaga Y."/>
            <person name="Zwiers L.-H."/>
            <person name="Turgeon B."/>
            <person name="Goodwin S."/>
            <person name="Spatafora J."/>
            <person name="Crous P."/>
            <person name="Grigoriev I."/>
        </authorList>
    </citation>
    <scope>NUCLEOTIDE SEQUENCE</scope>
    <source>
        <strain evidence="9">CBS 675.92</strain>
    </source>
</reference>
<feature type="transmembrane region" description="Helical" evidence="7">
    <location>
        <begin position="123"/>
        <end position="141"/>
    </location>
</feature>
<dbReference type="Pfam" id="PF20684">
    <property type="entry name" value="Fung_rhodopsin"/>
    <property type="match status" value="1"/>
</dbReference>
<feature type="transmembrane region" description="Helical" evidence="7">
    <location>
        <begin position="167"/>
        <end position="191"/>
    </location>
</feature>
<protein>
    <recommendedName>
        <fullName evidence="8">Rhodopsin domain-containing protein</fullName>
    </recommendedName>
</protein>
<dbReference type="PANTHER" id="PTHR33048">
    <property type="entry name" value="PTH11-LIKE INTEGRAL MEMBRANE PROTEIN (AFU_ORTHOLOGUE AFUA_5G11245)"/>
    <property type="match status" value="1"/>
</dbReference>
<comment type="subcellular location">
    <subcellularLocation>
        <location evidence="1">Membrane</location>
        <topology evidence="1">Multi-pass membrane protein</topology>
    </subcellularLocation>
</comment>
<accession>A0A6A5UIF6</accession>
<dbReference type="Proteomes" id="UP000800035">
    <property type="component" value="Unassembled WGS sequence"/>
</dbReference>
<feature type="transmembrane region" description="Helical" evidence="7">
    <location>
        <begin position="92"/>
        <end position="111"/>
    </location>
</feature>
<evidence type="ECO:0000256" key="5">
    <source>
        <dbReference type="ARBA" id="ARBA00038359"/>
    </source>
</evidence>
<dbReference type="OrthoDB" id="444631at2759"/>
<keyword evidence="2 7" id="KW-0812">Transmembrane</keyword>
<feature type="transmembrane region" description="Helical" evidence="7">
    <location>
        <begin position="240"/>
        <end position="261"/>
    </location>
</feature>
<keyword evidence="10" id="KW-1185">Reference proteome</keyword>
<organism evidence="9 10">
    <name type="scientific">Byssothecium circinans</name>
    <dbReference type="NCBI Taxonomy" id="147558"/>
    <lineage>
        <taxon>Eukaryota</taxon>
        <taxon>Fungi</taxon>
        <taxon>Dikarya</taxon>
        <taxon>Ascomycota</taxon>
        <taxon>Pezizomycotina</taxon>
        <taxon>Dothideomycetes</taxon>
        <taxon>Pleosporomycetidae</taxon>
        <taxon>Pleosporales</taxon>
        <taxon>Massarineae</taxon>
        <taxon>Massarinaceae</taxon>
        <taxon>Byssothecium</taxon>
    </lineage>
</organism>
<feature type="transmembrane region" description="Helical" evidence="7">
    <location>
        <begin position="203"/>
        <end position="228"/>
    </location>
</feature>